<gene>
    <name evidence="2" type="ORF">F8M41_004358</name>
</gene>
<keyword evidence="3" id="KW-1185">Reference proteome</keyword>
<dbReference type="OrthoDB" id="2447036at2759"/>
<dbReference type="AlphaFoldDB" id="A0A8H3XCC3"/>
<accession>A0A8H3XCC3</accession>
<evidence type="ECO:0000256" key="1">
    <source>
        <dbReference type="SAM" id="MobiDB-lite"/>
    </source>
</evidence>
<sequence>MSEQLANYASIFQSFFKSSPSNEGQTLAHLLDKCDRGFKFDENKSIISAPYKAFKIKTDKNELIELRLINNETSFMKECKHELDIFCNKNLILGGKIKIGLPWLSIFFGISHDNVKQKLKKFEKSIKYSQEIWEKAEIIFSKSCIEPTDDLIKDVNDALSKDTTKKKLDALREISEKYGSFYACRLIFGKAKVKVAKHAESSDESLNANSTEVQSKVRHTVIANADLNASYRTQNESRSFDSYSTLDAKEIGNLENYTTWAIIGYDEIKLIFDLLDDSLRKNVLDVLGHRILSSGFVYLESDFENSRPCTYRLETSQTKIEDIRGYQIFASIMNNNEEDTFSLHVNYIDEYTPEIIVHLIPRKSKTFKLLISKFKKSKNHKFKLSWVVVGQPKDFDFDMADYPVILRSYKYSNFNNMNNSIKISFSDIPNFIKEIRKFHETCILSTCVLESSTENNRYPLGTSIVIGTHLSLSNNSACLFTYNFDGNNHIDQNILRRRSLHICAVDVDFSYETSGQVDIKWHKNDNAKISYGVEDPIKKIFLENGKKNNEEGNLILINQILNCSEECKYHGSINIYCEKIVYGPFNSLCMDHNDCDGKISYLKIKPKTSTNEDDSEIINKPPQEKKSSQNGENLGDKKTLVDLKENINIVQTDTNVKETYNIIDSDVLNDIQFSVLAPIIKGSKEANSRDYTDFMDVTKFISVHQSISSGTSSIAYIEVQRLFSLLEKQKDAIDHIFNSRQIQVYAIGLDFQQDYLIPCIICWVAEHLDGTVIEQLSALFQNEFEIIDQVVKPAETDVNVQHNANIITNEFENNELTNSSPSKLFFYKFCENSKINNSKNDDKDFFLKENSNRNGNKENSGRDDFFFNSGRDDDKENSGRDDDDVFFCGDDDGGDGSDNIVNNANFFFITSTAKAVNKNNLNHFQNFSITTRIWANITAGTNNILKFRVDVYNCAMGQLLSDKWKELHELGSAYFLNSIKITVSPIPHENISDTSTIIVPKSDYKQPQELNRPAELSTSNEMNSGVEGQISGSGIQIKGNYGKQNITGVKLSTHEWEMVRGGCNETGVCWTYKFKANTLDKDSTHRRDFAPGIHSGEWYILNKMCGFKITITQILHHKFDPHGFYKIYPKTRSRLFKLCPKMAHTLEISFKNINDFNRNFAKLEEIHFEQKDLTVALGSDNYTFPSTDLRGCFMKNIRSLQEELK</sequence>
<name>A0A8H3XCC3_GIGMA</name>
<protein>
    <submittedName>
        <fullName evidence="2">Sel1 repeat-containing protein</fullName>
    </submittedName>
</protein>
<evidence type="ECO:0000313" key="3">
    <source>
        <dbReference type="Proteomes" id="UP000439903"/>
    </source>
</evidence>
<dbReference type="Proteomes" id="UP000439903">
    <property type="component" value="Unassembled WGS sequence"/>
</dbReference>
<feature type="compositionally biased region" description="Basic and acidic residues" evidence="1">
    <location>
        <begin position="846"/>
        <end position="880"/>
    </location>
</feature>
<feature type="region of interest" description="Disordered" evidence="1">
    <location>
        <begin position="611"/>
        <end position="635"/>
    </location>
</feature>
<proteinExistence type="predicted"/>
<evidence type="ECO:0000313" key="2">
    <source>
        <dbReference type="EMBL" id="KAF0437570.1"/>
    </source>
</evidence>
<organism evidence="2 3">
    <name type="scientific">Gigaspora margarita</name>
    <dbReference type="NCBI Taxonomy" id="4874"/>
    <lineage>
        <taxon>Eukaryota</taxon>
        <taxon>Fungi</taxon>
        <taxon>Fungi incertae sedis</taxon>
        <taxon>Mucoromycota</taxon>
        <taxon>Glomeromycotina</taxon>
        <taxon>Glomeromycetes</taxon>
        <taxon>Diversisporales</taxon>
        <taxon>Gigasporaceae</taxon>
        <taxon>Gigaspora</taxon>
    </lineage>
</organism>
<reference evidence="2 3" key="1">
    <citation type="journal article" date="2019" name="Environ. Microbiol.">
        <title>At the nexus of three kingdoms: the genome of the mycorrhizal fungus Gigaspora margarita provides insights into plant, endobacterial and fungal interactions.</title>
        <authorList>
            <person name="Venice F."/>
            <person name="Ghignone S."/>
            <person name="Salvioli di Fossalunga A."/>
            <person name="Amselem J."/>
            <person name="Novero M."/>
            <person name="Xianan X."/>
            <person name="Sedzielewska Toro K."/>
            <person name="Morin E."/>
            <person name="Lipzen A."/>
            <person name="Grigoriev I.V."/>
            <person name="Henrissat B."/>
            <person name="Martin F.M."/>
            <person name="Bonfante P."/>
        </authorList>
    </citation>
    <scope>NUCLEOTIDE SEQUENCE [LARGE SCALE GENOMIC DNA]</scope>
    <source>
        <strain evidence="2 3">BEG34</strain>
    </source>
</reference>
<dbReference type="EMBL" id="WTPW01001397">
    <property type="protein sequence ID" value="KAF0437570.1"/>
    <property type="molecule type" value="Genomic_DNA"/>
</dbReference>
<feature type="region of interest" description="Disordered" evidence="1">
    <location>
        <begin position="846"/>
        <end position="883"/>
    </location>
</feature>
<comment type="caution">
    <text evidence="2">The sequence shown here is derived from an EMBL/GenBank/DDBJ whole genome shotgun (WGS) entry which is preliminary data.</text>
</comment>